<reference evidence="7 8" key="1">
    <citation type="journal article" date="2011" name="Nat. Genet.">
        <title>The genome of the mesopolyploid crop species Brassica rapa.</title>
        <authorList>
            <consortium name="Brassica rapa Genome Sequencing Project Consortium"/>
            <person name="Wang X."/>
            <person name="Wang H."/>
            <person name="Wang J."/>
            <person name="Sun R."/>
            <person name="Wu J."/>
            <person name="Liu S."/>
            <person name="Bai Y."/>
            <person name="Mun J.H."/>
            <person name="Bancroft I."/>
            <person name="Cheng F."/>
            <person name="Huang S."/>
            <person name="Li X."/>
            <person name="Hua W."/>
            <person name="Wang J."/>
            <person name="Wang X."/>
            <person name="Freeling M."/>
            <person name="Pires J.C."/>
            <person name="Paterson A.H."/>
            <person name="Chalhoub B."/>
            <person name="Wang B."/>
            <person name="Hayward A."/>
            <person name="Sharpe A.G."/>
            <person name="Park B.S."/>
            <person name="Weisshaar B."/>
            <person name="Liu B."/>
            <person name="Li B."/>
            <person name="Liu B."/>
            <person name="Tong C."/>
            <person name="Song C."/>
            <person name="Duran C."/>
            <person name="Peng C."/>
            <person name="Geng C."/>
            <person name="Koh C."/>
            <person name="Lin C."/>
            <person name="Edwards D."/>
            <person name="Mu D."/>
            <person name="Shen D."/>
            <person name="Soumpourou E."/>
            <person name="Li F."/>
            <person name="Fraser F."/>
            <person name="Conant G."/>
            <person name="Lassalle G."/>
            <person name="King G.J."/>
            <person name="Bonnema G."/>
            <person name="Tang H."/>
            <person name="Wang H."/>
            <person name="Belcram H."/>
            <person name="Zhou H."/>
            <person name="Hirakawa H."/>
            <person name="Abe H."/>
            <person name="Guo H."/>
            <person name="Wang H."/>
            <person name="Jin H."/>
            <person name="Parkin I.A."/>
            <person name="Batley J."/>
            <person name="Kim J.S."/>
            <person name="Just J."/>
            <person name="Li J."/>
            <person name="Xu J."/>
            <person name="Deng J."/>
            <person name="Kim J.A."/>
            <person name="Li J."/>
            <person name="Yu J."/>
            <person name="Meng J."/>
            <person name="Wang J."/>
            <person name="Min J."/>
            <person name="Poulain J."/>
            <person name="Wang J."/>
            <person name="Hatakeyama K."/>
            <person name="Wu K."/>
            <person name="Wang L."/>
            <person name="Fang L."/>
            <person name="Trick M."/>
            <person name="Links M.G."/>
            <person name="Zhao M."/>
            <person name="Jin M."/>
            <person name="Ramchiary N."/>
            <person name="Drou N."/>
            <person name="Berkman P.J."/>
            <person name="Cai Q."/>
            <person name="Huang Q."/>
            <person name="Li R."/>
            <person name="Tabata S."/>
            <person name="Cheng S."/>
            <person name="Zhang S."/>
            <person name="Zhang S."/>
            <person name="Huang S."/>
            <person name="Sato S."/>
            <person name="Sun S."/>
            <person name="Kwon S.J."/>
            <person name="Choi S.R."/>
            <person name="Lee T.H."/>
            <person name="Fan W."/>
            <person name="Zhao X."/>
            <person name="Tan X."/>
            <person name="Xu X."/>
            <person name="Wang Y."/>
            <person name="Qiu Y."/>
            <person name="Yin Y."/>
            <person name="Li Y."/>
            <person name="Du Y."/>
            <person name="Liao Y."/>
            <person name="Lim Y."/>
            <person name="Narusaka Y."/>
            <person name="Wang Y."/>
            <person name="Wang Z."/>
            <person name="Li Z."/>
            <person name="Wang Z."/>
            <person name="Xiong Z."/>
            <person name="Zhang Z."/>
        </authorList>
    </citation>
    <scope>NUCLEOTIDE SEQUENCE [LARGE SCALE GENOMIC DNA]</scope>
    <source>
        <strain evidence="7 8">cv. Chiifu-401-42</strain>
    </source>
</reference>
<dbReference type="Proteomes" id="UP000011750">
    <property type="component" value="Chromosome A06"/>
</dbReference>
<keyword evidence="3" id="KW-0698">rRNA processing</keyword>
<evidence type="ECO:0000256" key="2">
    <source>
        <dbReference type="ARBA" id="ARBA00022517"/>
    </source>
</evidence>
<accession>M4EAI3</accession>
<sequence length="129" mass="14740">MSFFEPDGTVVPVTVVGFREGNIRDHDWERVTATKRPKNSALEVDLDFEHNARPPPIITEEVTASLEDMIKSRIIETFRDDKQFFIDHAGAVSITTRQNVKAVFDAAIKVVLQPPKKKKKNNKNRCMFL</sequence>
<dbReference type="AlphaFoldDB" id="M4EAI3"/>
<evidence type="ECO:0000256" key="4">
    <source>
        <dbReference type="ARBA" id="ARBA00023242"/>
    </source>
</evidence>
<evidence type="ECO:0000256" key="6">
    <source>
        <dbReference type="ARBA" id="ARBA00029455"/>
    </source>
</evidence>
<dbReference type="PANTHER" id="PTHR17039:SF0">
    <property type="entry name" value="U3 SMALL NUCLEOLAR RIBONUCLEOPROTEIN PROTEIN MPP10"/>
    <property type="match status" value="1"/>
</dbReference>
<evidence type="ECO:0000256" key="5">
    <source>
        <dbReference type="ARBA" id="ARBA00023274"/>
    </source>
</evidence>
<dbReference type="Pfam" id="PF04006">
    <property type="entry name" value="Mpp10"/>
    <property type="match status" value="1"/>
</dbReference>
<evidence type="ECO:0000313" key="8">
    <source>
        <dbReference type="Proteomes" id="UP000011750"/>
    </source>
</evidence>
<dbReference type="PANTHER" id="PTHR17039">
    <property type="entry name" value="U3 SMALL NUCLEOLAR RIBONUCLEOPROTEIN PROTEIN MPP10"/>
    <property type="match status" value="1"/>
</dbReference>
<keyword evidence="8" id="KW-1185">Reference proteome</keyword>
<comment type="similarity">
    <text evidence="6">Belongs to the MPP10 family.</text>
</comment>
<dbReference type="HOGENOM" id="CLU_1951826_0_0_1"/>
<dbReference type="InParanoid" id="M4EAI3"/>
<evidence type="ECO:0000313" key="7">
    <source>
        <dbReference type="EnsemblPlants" id="Bra025791.1-P"/>
    </source>
</evidence>
<reference evidence="7 8" key="2">
    <citation type="journal article" date="2018" name="Hortic Res">
        <title>Improved Brassica rapa reference genome by single-molecule sequencing and chromosome conformation capture technologies.</title>
        <authorList>
            <person name="Zhang L."/>
            <person name="Cai X."/>
            <person name="Wu J."/>
            <person name="Liu M."/>
            <person name="Grob S."/>
            <person name="Cheng F."/>
            <person name="Liang J."/>
            <person name="Cai C."/>
            <person name="Liu Z."/>
            <person name="Liu B."/>
            <person name="Wang F."/>
            <person name="Li S."/>
            <person name="Liu F."/>
            <person name="Li X."/>
            <person name="Cheng L."/>
            <person name="Yang W."/>
            <person name="Li M.H."/>
            <person name="Grossniklaus U."/>
            <person name="Zheng H."/>
            <person name="Wang X."/>
        </authorList>
    </citation>
    <scope>NUCLEOTIDE SEQUENCE [LARGE SCALE GENOMIC DNA]</scope>
    <source>
        <strain evidence="7 8">cv. Chiifu-401-42</strain>
    </source>
</reference>
<keyword evidence="5" id="KW-0687">Ribonucleoprotein</keyword>
<evidence type="ECO:0000256" key="1">
    <source>
        <dbReference type="ARBA" id="ARBA00004604"/>
    </source>
</evidence>
<dbReference type="eggNOG" id="KOG2600">
    <property type="taxonomic scope" value="Eukaryota"/>
</dbReference>
<reference evidence="7" key="3">
    <citation type="submission" date="2023-03" db="UniProtKB">
        <authorList>
            <consortium name="EnsemblPlants"/>
        </authorList>
    </citation>
    <scope>IDENTIFICATION</scope>
    <source>
        <strain evidence="7">cv. Chiifu-401-42</strain>
    </source>
</reference>
<dbReference type="GO" id="GO:0005732">
    <property type="term" value="C:sno(s)RNA-containing ribonucleoprotein complex"/>
    <property type="evidence" value="ECO:0007669"/>
    <property type="project" value="InterPro"/>
</dbReference>
<dbReference type="GO" id="GO:0034457">
    <property type="term" value="C:Mpp10 complex"/>
    <property type="evidence" value="ECO:0007669"/>
    <property type="project" value="InterPro"/>
</dbReference>
<keyword evidence="2" id="KW-0690">Ribosome biogenesis</keyword>
<dbReference type="GO" id="GO:0006364">
    <property type="term" value="P:rRNA processing"/>
    <property type="evidence" value="ECO:0007669"/>
    <property type="project" value="UniProtKB-KW"/>
</dbReference>
<proteinExistence type="inferred from homology"/>
<organism evidence="7 8">
    <name type="scientific">Brassica campestris</name>
    <name type="common">Field mustard</name>
    <dbReference type="NCBI Taxonomy" id="3711"/>
    <lineage>
        <taxon>Eukaryota</taxon>
        <taxon>Viridiplantae</taxon>
        <taxon>Streptophyta</taxon>
        <taxon>Embryophyta</taxon>
        <taxon>Tracheophyta</taxon>
        <taxon>Spermatophyta</taxon>
        <taxon>Magnoliopsida</taxon>
        <taxon>eudicotyledons</taxon>
        <taxon>Gunneridae</taxon>
        <taxon>Pentapetalae</taxon>
        <taxon>rosids</taxon>
        <taxon>malvids</taxon>
        <taxon>Brassicales</taxon>
        <taxon>Brassicaceae</taxon>
        <taxon>Brassiceae</taxon>
        <taxon>Brassica</taxon>
    </lineage>
</organism>
<dbReference type="STRING" id="51351.M4EAI3"/>
<comment type="subcellular location">
    <subcellularLocation>
        <location evidence="1">Nucleus</location>
        <location evidence="1">Nucleolus</location>
    </subcellularLocation>
</comment>
<keyword evidence="4" id="KW-0539">Nucleus</keyword>
<dbReference type="EnsemblPlants" id="Bra025791.1">
    <property type="protein sequence ID" value="Bra025791.1-P"/>
    <property type="gene ID" value="Bra025791"/>
</dbReference>
<dbReference type="Gramene" id="Bra025791.1">
    <property type="protein sequence ID" value="Bra025791.1-P"/>
    <property type="gene ID" value="Bra025791"/>
</dbReference>
<evidence type="ECO:0000256" key="3">
    <source>
        <dbReference type="ARBA" id="ARBA00022552"/>
    </source>
</evidence>
<dbReference type="InterPro" id="IPR012173">
    <property type="entry name" value="Mpp10"/>
</dbReference>
<protein>
    <submittedName>
        <fullName evidence="7">Uncharacterized protein</fullName>
    </submittedName>
</protein>
<name>M4EAI3_BRACM</name>